<dbReference type="Proteomes" id="UP000694308">
    <property type="component" value="Unassembled WGS sequence"/>
</dbReference>
<feature type="transmembrane region" description="Helical" evidence="1">
    <location>
        <begin position="35"/>
        <end position="53"/>
    </location>
</feature>
<dbReference type="RefSeq" id="WP_218319800.1">
    <property type="nucleotide sequence ID" value="NZ_JAEEGC010000032.1"/>
</dbReference>
<proteinExistence type="predicted"/>
<feature type="transmembrane region" description="Helical" evidence="1">
    <location>
        <begin position="59"/>
        <end position="81"/>
    </location>
</feature>
<gene>
    <name evidence="2" type="ORF">I6U48_07525</name>
</gene>
<evidence type="ECO:0000256" key="1">
    <source>
        <dbReference type="SAM" id="Phobius"/>
    </source>
</evidence>
<accession>A0A949TUR6</accession>
<dbReference type="EMBL" id="JAEEGC010000032">
    <property type="protein sequence ID" value="MBV7272768.1"/>
    <property type="molecule type" value="Genomic_DNA"/>
</dbReference>
<organism evidence="2 3">
    <name type="scientific">Clostridium thailandense</name>
    <dbReference type="NCBI Taxonomy" id="2794346"/>
    <lineage>
        <taxon>Bacteria</taxon>
        <taxon>Bacillati</taxon>
        <taxon>Bacillota</taxon>
        <taxon>Clostridia</taxon>
        <taxon>Eubacteriales</taxon>
        <taxon>Clostridiaceae</taxon>
        <taxon>Clostridium</taxon>
    </lineage>
</organism>
<name>A0A949TUR6_9CLOT</name>
<evidence type="ECO:0000313" key="2">
    <source>
        <dbReference type="EMBL" id="MBV7272768.1"/>
    </source>
</evidence>
<keyword evidence="1" id="KW-0472">Membrane</keyword>
<evidence type="ECO:0000313" key="3">
    <source>
        <dbReference type="Proteomes" id="UP000694308"/>
    </source>
</evidence>
<comment type="caution">
    <text evidence="2">The sequence shown here is derived from an EMBL/GenBank/DDBJ whole genome shotgun (WGS) entry which is preliminary data.</text>
</comment>
<reference evidence="2" key="1">
    <citation type="submission" date="2020-12" db="EMBL/GenBank/DDBJ databases">
        <title>Clostridium thailandense sp. nov., a novel acetogenic bacterium isolated from peat land soil in Thailand.</title>
        <authorList>
            <person name="Chaikitkaew S."/>
            <person name="Birkeland N.K."/>
        </authorList>
    </citation>
    <scope>NUCLEOTIDE SEQUENCE</scope>
    <source>
        <strain evidence="2">PL3</strain>
    </source>
</reference>
<keyword evidence="1" id="KW-0812">Transmembrane</keyword>
<dbReference type="AlphaFoldDB" id="A0A949TUR6"/>
<protein>
    <submittedName>
        <fullName evidence="2">Uncharacterized protein</fullName>
    </submittedName>
</protein>
<sequence>MSSYPIAMVFGILTTVIIFAILAIHPIFLDKTPFGIVPCVLLGFIESLFTFLIKPSNVSPIGPIHLVAFFGYGMVLSFILAKTNELFCKLILGQDSAKPVTK</sequence>
<keyword evidence="3" id="KW-1185">Reference proteome</keyword>
<keyword evidence="1" id="KW-1133">Transmembrane helix</keyword>
<feature type="transmembrane region" description="Helical" evidence="1">
    <location>
        <begin position="6"/>
        <end position="28"/>
    </location>
</feature>